<keyword evidence="1" id="KW-0812">Transmembrane</keyword>
<evidence type="ECO:0000313" key="2">
    <source>
        <dbReference type="EMBL" id="VEI03405.1"/>
    </source>
</evidence>
<dbReference type="Proteomes" id="UP000277858">
    <property type="component" value="Chromosome"/>
</dbReference>
<keyword evidence="1" id="KW-1133">Transmembrane helix</keyword>
<keyword evidence="3" id="KW-1185">Reference proteome</keyword>
<gene>
    <name evidence="2" type="ORF">NCTC13652_01607</name>
</gene>
<proteinExistence type="predicted"/>
<dbReference type="EMBL" id="LR134473">
    <property type="protein sequence ID" value="VEI03405.1"/>
    <property type="molecule type" value="Genomic_DNA"/>
</dbReference>
<keyword evidence="1" id="KW-0472">Membrane</keyword>
<evidence type="ECO:0000313" key="3">
    <source>
        <dbReference type="Proteomes" id="UP000277858"/>
    </source>
</evidence>
<evidence type="ECO:0000256" key="1">
    <source>
        <dbReference type="SAM" id="Phobius"/>
    </source>
</evidence>
<reference evidence="2 3" key="1">
    <citation type="submission" date="2018-12" db="EMBL/GenBank/DDBJ databases">
        <authorList>
            <consortium name="Pathogen Informatics"/>
        </authorList>
    </citation>
    <scope>NUCLEOTIDE SEQUENCE [LARGE SCALE GENOMIC DNA]</scope>
    <source>
        <strain evidence="2 3">NCTC13652</strain>
    </source>
</reference>
<organism evidence="2 3">
    <name type="scientific">Acidipropionibacterium jensenii</name>
    <dbReference type="NCBI Taxonomy" id="1749"/>
    <lineage>
        <taxon>Bacteria</taxon>
        <taxon>Bacillati</taxon>
        <taxon>Actinomycetota</taxon>
        <taxon>Actinomycetes</taxon>
        <taxon>Propionibacteriales</taxon>
        <taxon>Propionibacteriaceae</taxon>
        <taxon>Acidipropionibacterium</taxon>
    </lineage>
</organism>
<dbReference type="RefSeq" id="WP_301463832.1">
    <property type="nucleotide sequence ID" value="NZ_JAKDWJ010000002.1"/>
</dbReference>
<protein>
    <submittedName>
        <fullName evidence="2">Uncharacterized protein</fullName>
    </submittedName>
</protein>
<feature type="transmembrane region" description="Helical" evidence="1">
    <location>
        <begin position="20"/>
        <end position="39"/>
    </location>
</feature>
<sequence length="41" mass="4535">MLSHLPVTQVAARPSRHLEPAIMLLVALNCVLFAMPMAMEM</sequence>
<name>A0A3S4V755_9ACTN</name>
<accession>A0A3S4V755</accession>
<dbReference type="AlphaFoldDB" id="A0A3S4V755"/>